<feature type="domain" description="Methyltransferase type 11" evidence="1">
    <location>
        <begin position="58"/>
        <end position="145"/>
    </location>
</feature>
<dbReference type="InterPro" id="IPR020027">
    <property type="entry name" value="Pseudamin_synth-assoc_MeTrfase"/>
</dbReference>
<dbReference type="RefSeq" id="WP_011586122.1">
    <property type="nucleotide sequence ID" value="NC_008255.1"/>
</dbReference>
<name>A0A6N4SU47_CYTH3</name>
<dbReference type="Proteomes" id="UP000001822">
    <property type="component" value="Chromosome"/>
</dbReference>
<evidence type="ECO:0000313" key="3">
    <source>
        <dbReference type="Proteomes" id="UP000001822"/>
    </source>
</evidence>
<reference evidence="2 3" key="1">
    <citation type="journal article" date="2007" name="Appl. Environ. Microbiol.">
        <title>Genome sequence of the cellulolytic gliding bacterium Cytophaga hutchinsonii.</title>
        <authorList>
            <person name="Xie G."/>
            <person name="Bruce D.C."/>
            <person name="Challacombe J.F."/>
            <person name="Chertkov O."/>
            <person name="Detter J.C."/>
            <person name="Gilna P."/>
            <person name="Han C.S."/>
            <person name="Lucas S."/>
            <person name="Misra M."/>
            <person name="Myers G.L."/>
            <person name="Richardson P."/>
            <person name="Tapia R."/>
            <person name="Thayer N."/>
            <person name="Thompson L.S."/>
            <person name="Brettin T.S."/>
            <person name="Henrissat B."/>
            <person name="Wilson D.B."/>
            <person name="McBride M.J."/>
        </authorList>
    </citation>
    <scope>NUCLEOTIDE SEQUENCE [LARGE SCALE GENOMIC DNA]</scope>
    <source>
        <strain evidence="3">ATCC 33406 / DSM 1761 / CIP 103989 / NBRC 15051 / NCIMB 9469 / D465</strain>
    </source>
</reference>
<dbReference type="NCBIfam" id="TIGR03587">
    <property type="entry name" value="Pse_Me-ase"/>
    <property type="match status" value="1"/>
</dbReference>
<dbReference type="AlphaFoldDB" id="A0A6N4SU47"/>
<protein>
    <recommendedName>
        <fullName evidence="1">Methyltransferase type 11 domain-containing protein</fullName>
    </recommendedName>
</protein>
<proteinExistence type="predicted"/>
<dbReference type="KEGG" id="chu:CHU_2762"/>
<dbReference type="OrthoDB" id="9804312at2"/>
<dbReference type="Gene3D" id="3.40.50.150">
    <property type="entry name" value="Vaccinia Virus protein VP39"/>
    <property type="match status" value="1"/>
</dbReference>
<organism evidence="2 3">
    <name type="scientific">Cytophaga hutchinsonii (strain ATCC 33406 / DSM 1761 / CIP 103989 / NBRC 15051 / NCIMB 9469 / D465)</name>
    <dbReference type="NCBI Taxonomy" id="269798"/>
    <lineage>
        <taxon>Bacteria</taxon>
        <taxon>Pseudomonadati</taxon>
        <taxon>Bacteroidota</taxon>
        <taxon>Cytophagia</taxon>
        <taxon>Cytophagales</taxon>
        <taxon>Cytophagaceae</taxon>
        <taxon>Cytophaga</taxon>
    </lineage>
</organism>
<accession>A0A6N4SU47</accession>
<dbReference type="SUPFAM" id="SSF53335">
    <property type="entry name" value="S-adenosyl-L-methionine-dependent methyltransferases"/>
    <property type="match status" value="1"/>
</dbReference>
<evidence type="ECO:0000313" key="2">
    <source>
        <dbReference type="EMBL" id="ABG60012.1"/>
    </source>
</evidence>
<dbReference type="CDD" id="cd02440">
    <property type="entry name" value="AdoMet_MTases"/>
    <property type="match status" value="1"/>
</dbReference>
<evidence type="ECO:0000259" key="1">
    <source>
        <dbReference type="Pfam" id="PF08241"/>
    </source>
</evidence>
<dbReference type="GO" id="GO:0008757">
    <property type="term" value="F:S-adenosylmethionine-dependent methyltransferase activity"/>
    <property type="evidence" value="ECO:0007669"/>
    <property type="project" value="InterPro"/>
</dbReference>
<sequence length="214" mass="24982">MKTKQEQFWGGEFGKEYTDRNSRESAEWDKFYIENWGISKVEMNDRFLNALPKDASILEVGCNTGMQLAGLQRSGFKHIYGVELQEYAVEKAKAYTKNINVIQGSGFDIPFKDNFFDVVCTNGVLIHISPDNLPTMMREMVRCSKKYIWGWEYYAEETTTINYRGNTDYLWKADYADLFMKYCPNLKLVKKELFPYVSQAESGNKDCMYLLEKI</sequence>
<dbReference type="InterPro" id="IPR029063">
    <property type="entry name" value="SAM-dependent_MTases_sf"/>
</dbReference>
<keyword evidence="3" id="KW-1185">Reference proteome</keyword>
<gene>
    <name evidence="2" type="ordered locus">CHU_2762</name>
</gene>
<dbReference type="InterPro" id="IPR013216">
    <property type="entry name" value="Methyltransf_11"/>
</dbReference>
<dbReference type="EMBL" id="CP000383">
    <property type="protein sequence ID" value="ABG60012.1"/>
    <property type="molecule type" value="Genomic_DNA"/>
</dbReference>
<dbReference type="Pfam" id="PF08241">
    <property type="entry name" value="Methyltransf_11"/>
    <property type="match status" value="1"/>
</dbReference>